<protein>
    <submittedName>
        <fullName evidence="2">Gliding motility lipoprotein GldH</fullName>
    </submittedName>
</protein>
<dbReference type="NCBIfam" id="TIGR03511">
    <property type="entry name" value="GldH_lipo"/>
    <property type="match status" value="1"/>
</dbReference>
<name>A0A558BM95_9BACT</name>
<keyword evidence="3" id="KW-1185">Reference proteome</keyword>
<evidence type="ECO:0000313" key="3">
    <source>
        <dbReference type="Proteomes" id="UP000317624"/>
    </source>
</evidence>
<feature type="chain" id="PRO_5022095040" evidence="1">
    <location>
        <begin position="28"/>
        <end position="176"/>
    </location>
</feature>
<organism evidence="2 3">
    <name type="scientific">Hymenobacter setariae</name>
    <dbReference type="NCBI Taxonomy" id="2594794"/>
    <lineage>
        <taxon>Bacteria</taxon>
        <taxon>Pseudomonadati</taxon>
        <taxon>Bacteroidota</taxon>
        <taxon>Cytophagia</taxon>
        <taxon>Cytophagales</taxon>
        <taxon>Hymenobacteraceae</taxon>
        <taxon>Hymenobacter</taxon>
    </lineage>
</organism>
<dbReference type="Pfam" id="PF14109">
    <property type="entry name" value="GldH_lipo"/>
    <property type="match status" value="1"/>
</dbReference>
<accession>A0A558BM95</accession>
<dbReference type="AlphaFoldDB" id="A0A558BM95"/>
<evidence type="ECO:0000313" key="2">
    <source>
        <dbReference type="EMBL" id="TVT37635.1"/>
    </source>
</evidence>
<keyword evidence="1" id="KW-0732">Signal</keyword>
<dbReference type="EMBL" id="VMRJ01000006">
    <property type="protein sequence ID" value="TVT37635.1"/>
    <property type="molecule type" value="Genomic_DNA"/>
</dbReference>
<proteinExistence type="predicted"/>
<dbReference type="InterPro" id="IPR020018">
    <property type="entry name" value="Motility-assoc_lipoprot_GldH"/>
</dbReference>
<dbReference type="OrthoDB" id="9780677at2"/>
<feature type="signal peptide" evidence="1">
    <location>
        <begin position="1"/>
        <end position="27"/>
    </location>
</feature>
<keyword evidence="2" id="KW-0449">Lipoprotein</keyword>
<reference evidence="2 3" key="1">
    <citation type="submission" date="2019-07" db="EMBL/GenBank/DDBJ databases">
        <title>Hymenobacter sp. straun FUR1 Genome sequencing and assembly.</title>
        <authorList>
            <person name="Chhetri G."/>
        </authorList>
    </citation>
    <scope>NUCLEOTIDE SEQUENCE [LARGE SCALE GENOMIC DNA]</scope>
    <source>
        <strain evidence="2 3">Fur1</strain>
    </source>
</reference>
<comment type="caution">
    <text evidence="2">The sequence shown here is derived from an EMBL/GenBank/DDBJ whole genome shotgun (WGS) entry which is preliminary data.</text>
</comment>
<gene>
    <name evidence="2" type="primary">gldH</name>
    <name evidence="2" type="ORF">FNT36_20900</name>
</gene>
<dbReference type="Proteomes" id="UP000317624">
    <property type="component" value="Unassembled WGS sequence"/>
</dbReference>
<evidence type="ECO:0000256" key="1">
    <source>
        <dbReference type="SAM" id="SignalP"/>
    </source>
</evidence>
<dbReference type="PROSITE" id="PS51257">
    <property type="entry name" value="PROKAR_LIPOPROTEIN"/>
    <property type="match status" value="1"/>
</dbReference>
<sequence length="176" mass="19790">MPKLLSRLVARPWPVLLALAALTTLSACDPNRVYEENTDLKSPTGDPYVWDVQQRPSFTFPIADTTGRYEVYFNVRNASAYRFYNLYLKHTLTGPDGRVVGQPLLHYMPLFDPKTGEPLGAGAGDIFDHQFLALRNVHFARSGNYKVTLEQYMRQNQLPGIMSVGVRVVKADAGKK</sequence>